<protein>
    <submittedName>
        <fullName evidence="1">Uncharacterized protein</fullName>
    </submittedName>
</protein>
<accession>A0A511QHE2</accession>
<proteinExistence type="predicted"/>
<dbReference type="Proteomes" id="UP000321922">
    <property type="component" value="Unassembled WGS sequence"/>
</dbReference>
<sequence length="399" mass="44829">MSVFLLSTALITSSVSTSVSTLTYQLEQLADRPNVIIVSVDTKQLGTFYALPARTHTNDTQPPLFCTNKDRSLSSIEYQTLIQCDHVAWQLPLVEIGQDGFDIAEQIDSYEPNKGWRFISEFNSLPRFSTHHGQPIPAQVCAPDGECGRLPDADQPPLFVVWGLKPVELNINGKAIKITTDTEQILHTMDDWKPALESQLDYLTRLFPDSSVKQWDIVFFSRDKQVGSVSGAAGSDKILINALLNNGKLEEDDMPMLLKIAAHESMHLLDTTSPMWASESIAEYYGIKSLGKTPYDFVDPQAQWHDFERSFPFASTGLLEANRLVAKQEQYQYYPLFYVKGPAFWQAIDHSLIEKGESLDTRLPTLTYNDDGSLSESAIADLTKVIGEKKWHELANLYL</sequence>
<reference evidence="1 2" key="1">
    <citation type="submission" date="2019-07" db="EMBL/GenBank/DDBJ databases">
        <title>Whole genome shotgun sequence of Vibrio sagamiensis NBRC 104589.</title>
        <authorList>
            <person name="Hosoyama A."/>
            <person name="Uohara A."/>
            <person name="Ohji S."/>
            <person name="Ichikawa N."/>
        </authorList>
    </citation>
    <scope>NUCLEOTIDE SEQUENCE [LARGE SCALE GENOMIC DNA]</scope>
    <source>
        <strain evidence="1 2">NBRC 104589</strain>
    </source>
</reference>
<organism evidence="1 2">
    <name type="scientific">Vibrio sagamiensis NBRC 104589</name>
    <dbReference type="NCBI Taxonomy" id="1219064"/>
    <lineage>
        <taxon>Bacteria</taxon>
        <taxon>Pseudomonadati</taxon>
        <taxon>Pseudomonadota</taxon>
        <taxon>Gammaproteobacteria</taxon>
        <taxon>Vibrionales</taxon>
        <taxon>Vibrionaceae</taxon>
        <taxon>Vibrio</taxon>
    </lineage>
</organism>
<evidence type="ECO:0000313" key="2">
    <source>
        <dbReference type="Proteomes" id="UP000321922"/>
    </source>
</evidence>
<dbReference type="RefSeq" id="WP_039980112.1">
    <property type="nucleotide sequence ID" value="NZ_BAOJ01000027.1"/>
</dbReference>
<name>A0A511QHE2_9VIBR</name>
<evidence type="ECO:0000313" key="1">
    <source>
        <dbReference type="EMBL" id="GEM76729.1"/>
    </source>
</evidence>
<comment type="caution">
    <text evidence="1">The sequence shown here is derived from an EMBL/GenBank/DDBJ whole genome shotgun (WGS) entry which is preliminary data.</text>
</comment>
<keyword evidence="2" id="KW-1185">Reference proteome</keyword>
<gene>
    <name evidence="1" type="ORF">VSA01S_28410</name>
</gene>
<dbReference type="AlphaFoldDB" id="A0A511QHE2"/>
<dbReference type="EMBL" id="BJXJ01000031">
    <property type="protein sequence ID" value="GEM76729.1"/>
    <property type="molecule type" value="Genomic_DNA"/>
</dbReference>
<dbReference type="OrthoDB" id="7871637at2"/>